<organism evidence="2 3">
    <name type="scientific">Dreissena polymorpha</name>
    <name type="common">Zebra mussel</name>
    <name type="synonym">Mytilus polymorpha</name>
    <dbReference type="NCBI Taxonomy" id="45954"/>
    <lineage>
        <taxon>Eukaryota</taxon>
        <taxon>Metazoa</taxon>
        <taxon>Spiralia</taxon>
        <taxon>Lophotrochozoa</taxon>
        <taxon>Mollusca</taxon>
        <taxon>Bivalvia</taxon>
        <taxon>Autobranchia</taxon>
        <taxon>Heteroconchia</taxon>
        <taxon>Euheterodonta</taxon>
        <taxon>Imparidentia</taxon>
        <taxon>Neoheterodontei</taxon>
        <taxon>Myida</taxon>
        <taxon>Dreissenoidea</taxon>
        <taxon>Dreissenidae</taxon>
        <taxon>Dreissena</taxon>
    </lineage>
</organism>
<comment type="caution">
    <text evidence="2">The sequence shown here is derived from an EMBL/GenBank/DDBJ whole genome shotgun (WGS) entry which is preliminary data.</text>
</comment>
<dbReference type="Proteomes" id="UP000828390">
    <property type="component" value="Unassembled WGS sequence"/>
</dbReference>
<accession>A0A9D4KJ27</accession>
<reference evidence="2" key="2">
    <citation type="submission" date="2020-11" db="EMBL/GenBank/DDBJ databases">
        <authorList>
            <person name="McCartney M.A."/>
            <person name="Auch B."/>
            <person name="Kono T."/>
            <person name="Mallez S."/>
            <person name="Becker A."/>
            <person name="Gohl D.M."/>
            <person name="Silverstein K.A.T."/>
            <person name="Koren S."/>
            <person name="Bechman K.B."/>
            <person name="Herman A."/>
            <person name="Abrahante J.E."/>
            <person name="Garbe J."/>
        </authorList>
    </citation>
    <scope>NUCLEOTIDE SEQUENCE</scope>
    <source>
        <strain evidence="2">Duluth1</strain>
        <tissue evidence="2">Whole animal</tissue>
    </source>
</reference>
<dbReference type="EMBL" id="JAIWYP010000004">
    <property type="protein sequence ID" value="KAH3839996.1"/>
    <property type="molecule type" value="Genomic_DNA"/>
</dbReference>
<sequence length="144" mass="15754">MSEVGFRGDKPVEKSQTNQDLIDGETPAERPSIKNPIDVNSNNVKVPLNPAPRVVSRPLSLVQGVHVDEQNKTNMSVVVKCPSPSPRSRTPRTGSNIISKESNETSPGECPAARMFNSYSSRWWISQKAALYISKTSKSSSKIS</sequence>
<feature type="region of interest" description="Disordered" evidence="1">
    <location>
        <begin position="1"/>
        <end position="45"/>
    </location>
</feature>
<feature type="compositionally biased region" description="Basic and acidic residues" evidence="1">
    <location>
        <begin position="1"/>
        <end position="13"/>
    </location>
</feature>
<dbReference type="AlphaFoldDB" id="A0A9D4KJ27"/>
<proteinExistence type="predicted"/>
<feature type="compositionally biased region" description="Polar residues" evidence="1">
    <location>
        <begin position="94"/>
        <end position="106"/>
    </location>
</feature>
<gene>
    <name evidence="2" type="ORF">DPMN_113437</name>
</gene>
<evidence type="ECO:0000256" key="1">
    <source>
        <dbReference type="SAM" id="MobiDB-lite"/>
    </source>
</evidence>
<feature type="region of interest" description="Disordered" evidence="1">
    <location>
        <begin position="78"/>
        <end position="109"/>
    </location>
</feature>
<evidence type="ECO:0000313" key="2">
    <source>
        <dbReference type="EMBL" id="KAH3839996.1"/>
    </source>
</evidence>
<keyword evidence="3" id="KW-1185">Reference proteome</keyword>
<reference evidence="2" key="1">
    <citation type="journal article" date="2019" name="bioRxiv">
        <title>The Genome of the Zebra Mussel, Dreissena polymorpha: A Resource for Invasive Species Research.</title>
        <authorList>
            <person name="McCartney M.A."/>
            <person name="Auch B."/>
            <person name="Kono T."/>
            <person name="Mallez S."/>
            <person name="Zhang Y."/>
            <person name="Obille A."/>
            <person name="Becker A."/>
            <person name="Abrahante J.E."/>
            <person name="Garbe J."/>
            <person name="Badalamenti J.P."/>
            <person name="Herman A."/>
            <person name="Mangelson H."/>
            <person name="Liachko I."/>
            <person name="Sullivan S."/>
            <person name="Sone E.D."/>
            <person name="Koren S."/>
            <person name="Silverstein K.A.T."/>
            <person name="Beckman K.B."/>
            <person name="Gohl D.M."/>
        </authorList>
    </citation>
    <scope>NUCLEOTIDE SEQUENCE</scope>
    <source>
        <strain evidence="2">Duluth1</strain>
        <tissue evidence="2">Whole animal</tissue>
    </source>
</reference>
<protein>
    <submittedName>
        <fullName evidence="2">Uncharacterized protein</fullName>
    </submittedName>
</protein>
<evidence type="ECO:0000313" key="3">
    <source>
        <dbReference type="Proteomes" id="UP000828390"/>
    </source>
</evidence>
<name>A0A9D4KJ27_DREPO</name>